<evidence type="ECO:0000313" key="4">
    <source>
        <dbReference type="EMBL" id="THG07849.1"/>
    </source>
</evidence>
<comment type="caution">
    <text evidence="4">The sequence shown here is derived from an EMBL/GenBank/DDBJ whole genome shotgun (WGS) entry which is preliminary data.</text>
</comment>
<feature type="repeat" description="PPR" evidence="2">
    <location>
        <begin position="9"/>
        <end position="43"/>
    </location>
</feature>
<evidence type="ECO:0008006" key="6">
    <source>
        <dbReference type="Google" id="ProtNLM"/>
    </source>
</evidence>
<dbReference type="PANTHER" id="PTHR46862:SF5">
    <property type="entry name" value="OS02G0170000 PROTEIN"/>
    <property type="match status" value="1"/>
</dbReference>
<dbReference type="Proteomes" id="UP000306102">
    <property type="component" value="Unassembled WGS sequence"/>
</dbReference>
<keyword evidence="5" id="KW-1185">Reference proteome</keyword>
<feature type="repeat" description="PPR" evidence="2">
    <location>
        <begin position="291"/>
        <end position="325"/>
    </location>
</feature>
<dbReference type="EMBL" id="SDRB02009733">
    <property type="protein sequence ID" value="THG07849.1"/>
    <property type="molecule type" value="Genomic_DNA"/>
</dbReference>
<name>A0A4S4DWU3_CAMSN</name>
<dbReference type="AlphaFoldDB" id="A0A4S4DWU3"/>
<feature type="region of interest" description="Disordered" evidence="3">
    <location>
        <begin position="646"/>
        <end position="665"/>
    </location>
</feature>
<dbReference type="FunFam" id="1.25.40.10:FF:001209">
    <property type="entry name" value="Os07g0213300 protein"/>
    <property type="match status" value="1"/>
</dbReference>
<sequence length="826" mass="92309">MTENGVGPDLVTHNIVLSAYKSGAQYLKALSYFELMKGTNIRPDTTTLNIVIHCLIKLGHYGKAIDIFNSMREKRAECHPDIVTFTSMIHLYSVSGQIENCKTVFNTMIAEGLQPNIVSYNALIGAYASHGMSEEALSVFNKIKQNGFRPDVVSYTSLLNAYGRSEQPEKAREIFDLMKRNNWKPNVVSYNALIDAYGSNGFLAKAIEVLREMEQNGMQPNIVSICTLLTACGRCGQKVKIDSILSAAEMRGIKLNTIAYNSAIGSYMNVGEYEKALKLYGSMRKKKVIPDSVTYTVLMSGCCKMSKYDEALEFLREMTDLKIPLSKEGQLTEVESMFTMMKMEGCCPDVITYTTMIHAYNAVENWEKASAILLEMEMNDVQPDAIACSSLMSAFNKGCQPAKVLSLAEFMRDKDIPFNDATFFEMVSACSMLRDWRTTMDLIKMMEPSFPVISVGLLNQLLHFIGKSGKIETMMKLFYRIVATGAEITFSTYSILLKNLLAAGNWRKYVEVLQWMEDAKIQPSIAMYRDILFFAQNSGGAEYAAVIHERVESLKRKFGDQISTSKLHDSPIPIMTLTETNCEAATVTYNLSSLQQDKSTPFEPIISSLSIHSLFSNPLISLYSLSPGALNLFQILSSATGVDSHNRSSATGVDSTVSNSRKKGTTSKGATFEVAKCAGRFRKEQEQARVCWKTLERGGRVTSALEDSGTWKNLGVSRAVWMGLEHPRISEEHCNYFKFADDDDDDMIPNAAPRKSIRSEEFNDLSTRVYEMDNEFQEHARRLRRMEKKLNVVVASACIRMSAKSVGLPTDAPIAPAVKPHKAFRR</sequence>
<dbReference type="PANTHER" id="PTHR46862">
    <property type="entry name" value="OS07G0661900 PROTEIN"/>
    <property type="match status" value="1"/>
</dbReference>
<evidence type="ECO:0000256" key="2">
    <source>
        <dbReference type="PROSITE-ProRule" id="PRU00708"/>
    </source>
</evidence>
<feature type="repeat" description="PPR" evidence="2">
    <location>
        <begin position="489"/>
        <end position="523"/>
    </location>
</feature>
<feature type="compositionally biased region" description="Polar residues" evidence="3">
    <location>
        <begin position="646"/>
        <end position="659"/>
    </location>
</feature>
<evidence type="ECO:0000256" key="1">
    <source>
        <dbReference type="ARBA" id="ARBA00022737"/>
    </source>
</evidence>
<dbReference type="NCBIfam" id="TIGR00756">
    <property type="entry name" value="PPR"/>
    <property type="match status" value="10"/>
</dbReference>
<dbReference type="Pfam" id="PF13041">
    <property type="entry name" value="PPR_2"/>
    <property type="match status" value="2"/>
</dbReference>
<feature type="repeat" description="PPR" evidence="2">
    <location>
        <begin position="349"/>
        <end position="383"/>
    </location>
</feature>
<keyword evidence="1" id="KW-0677">Repeat</keyword>
<feature type="repeat" description="PPR" evidence="2">
    <location>
        <begin position="116"/>
        <end position="150"/>
    </location>
</feature>
<accession>A0A4S4DWU3</accession>
<dbReference type="InterPro" id="IPR002885">
    <property type="entry name" value="PPR_rpt"/>
</dbReference>
<dbReference type="Gene3D" id="1.25.40.10">
    <property type="entry name" value="Tetratricopeptide repeat domain"/>
    <property type="match status" value="5"/>
</dbReference>
<evidence type="ECO:0000313" key="5">
    <source>
        <dbReference type="Proteomes" id="UP000306102"/>
    </source>
</evidence>
<feature type="repeat" description="PPR" evidence="2">
    <location>
        <begin position="256"/>
        <end position="290"/>
    </location>
</feature>
<protein>
    <recommendedName>
        <fullName evidence="6">Pentatricopeptide repeat-containing protein</fullName>
    </recommendedName>
</protein>
<feature type="repeat" description="PPR" evidence="2">
    <location>
        <begin position="81"/>
        <end position="115"/>
    </location>
</feature>
<dbReference type="Pfam" id="PF01535">
    <property type="entry name" value="PPR"/>
    <property type="match status" value="3"/>
</dbReference>
<proteinExistence type="predicted"/>
<dbReference type="PROSITE" id="PS51375">
    <property type="entry name" value="PPR"/>
    <property type="match status" value="10"/>
</dbReference>
<dbReference type="Pfam" id="PF13812">
    <property type="entry name" value="PPR_3"/>
    <property type="match status" value="4"/>
</dbReference>
<feature type="repeat" description="PPR" evidence="2">
    <location>
        <begin position="44"/>
        <end position="78"/>
    </location>
</feature>
<gene>
    <name evidence="4" type="ORF">TEA_014253</name>
</gene>
<dbReference type="InterPro" id="IPR011990">
    <property type="entry name" value="TPR-like_helical_dom_sf"/>
</dbReference>
<dbReference type="SUPFAM" id="SSF81901">
    <property type="entry name" value="HCP-like"/>
    <property type="match status" value="1"/>
</dbReference>
<feature type="repeat" description="PPR" evidence="2">
    <location>
        <begin position="151"/>
        <end position="185"/>
    </location>
</feature>
<feature type="repeat" description="PPR" evidence="2">
    <location>
        <begin position="186"/>
        <end position="220"/>
    </location>
</feature>
<dbReference type="STRING" id="542762.A0A4S4DWU3"/>
<dbReference type="FunFam" id="1.25.40.10:FF:003312">
    <property type="entry name" value="Predicted protein"/>
    <property type="match status" value="1"/>
</dbReference>
<evidence type="ECO:0000256" key="3">
    <source>
        <dbReference type="SAM" id="MobiDB-lite"/>
    </source>
</evidence>
<reference evidence="4 5" key="1">
    <citation type="journal article" date="2018" name="Proc. Natl. Acad. Sci. U.S.A.">
        <title>Draft genome sequence of Camellia sinensis var. sinensis provides insights into the evolution of the tea genome and tea quality.</title>
        <authorList>
            <person name="Wei C."/>
            <person name="Yang H."/>
            <person name="Wang S."/>
            <person name="Zhao J."/>
            <person name="Liu C."/>
            <person name="Gao L."/>
            <person name="Xia E."/>
            <person name="Lu Y."/>
            <person name="Tai Y."/>
            <person name="She G."/>
            <person name="Sun J."/>
            <person name="Cao H."/>
            <person name="Tong W."/>
            <person name="Gao Q."/>
            <person name="Li Y."/>
            <person name="Deng W."/>
            <person name="Jiang X."/>
            <person name="Wang W."/>
            <person name="Chen Q."/>
            <person name="Zhang S."/>
            <person name="Li H."/>
            <person name="Wu J."/>
            <person name="Wang P."/>
            <person name="Li P."/>
            <person name="Shi C."/>
            <person name="Zheng F."/>
            <person name="Jian J."/>
            <person name="Huang B."/>
            <person name="Shan D."/>
            <person name="Shi M."/>
            <person name="Fang C."/>
            <person name="Yue Y."/>
            <person name="Li F."/>
            <person name="Li D."/>
            <person name="Wei S."/>
            <person name="Han B."/>
            <person name="Jiang C."/>
            <person name="Yin Y."/>
            <person name="Xia T."/>
            <person name="Zhang Z."/>
            <person name="Bennetzen J.L."/>
            <person name="Zhao S."/>
            <person name="Wan X."/>
        </authorList>
    </citation>
    <scope>NUCLEOTIDE SEQUENCE [LARGE SCALE GENOMIC DNA]</scope>
    <source>
        <strain evidence="5">cv. Shuchazao</strain>
        <tissue evidence="4">Leaf</tissue>
    </source>
</reference>
<organism evidence="4 5">
    <name type="scientific">Camellia sinensis var. sinensis</name>
    <name type="common">China tea</name>
    <dbReference type="NCBI Taxonomy" id="542762"/>
    <lineage>
        <taxon>Eukaryota</taxon>
        <taxon>Viridiplantae</taxon>
        <taxon>Streptophyta</taxon>
        <taxon>Embryophyta</taxon>
        <taxon>Tracheophyta</taxon>
        <taxon>Spermatophyta</taxon>
        <taxon>Magnoliopsida</taxon>
        <taxon>eudicotyledons</taxon>
        <taxon>Gunneridae</taxon>
        <taxon>Pentapetalae</taxon>
        <taxon>asterids</taxon>
        <taxon>Ericales</taxon>
        <taxon>Theaceae</taxon>
        <taxon>Camellia</taxon>
    </lineage>
</organism>